<proteinExistence type="predicted"/>
<dbReference type="Proteomes" id="UP001262410">
    <property type="component" value="Unassembled WGS sequence"/>
</dbReference>
<evidence type="ECO:0000313" key="1">
    <source>
        <dbReference type="EMBL" id="MDR6288627.1"/>
    </source>
</evidence>
<sequence>MSQSNPEVDPFEEYYKPIGRLIVGQAKFHASLVRRARGLGLTATEKAAAKLRAEDLRKLYADFFANQALPERDRQAAADALQTFDDAQQMRNVLGHGAIWENTLVDAAPQFAHLPRISFRYVSQKAKDPFAEFSNWSPTEISGMADRVRVAHMAMTEAYHAWRHNRSAT</sequence>
<keyword evidence="2" id="KW-1185">Reference proteome</keyword>
<evidence type="ECO:0000313" key="2">
    <source>
        <dbReference type="Proteomes" id="UP001262410"/>
    </source>
</evidence>
<dbReference type="RefSeq" id="WP_309792638.1">
    <property type="nucleotide sequence ID" value="NZ_JAVDPW010000002.1"/>
</dbReference>
<dbReference type="EMBL" id="JAVDPW010000002">
    <property type="protein sequence ID" value="MDR6288627.1"/>
    <property type="molecule type" value="Genomic_DNA"/>
</dbReference>
<organism evidence="1 2">
    <name type="scientific">Inquilinus ginsengisoli</name>
    <dbReference type="NCBI Taxonomy" id="363840"/>
    <lineage>
        <taxon>Bacteria</taxon>
        <taxon>Pseudomonadati</taxon>
        <taxon>Pseudomonadota</taxon>
        <taxon>Alphaproteobacteria</taxon>
        <taxon>Rhodospirillales</taxon>
        <taxon>Rhodospirillaceae</taxon>
        <taxon>Inquilinus</taxon>
    </lineage>
</organism>
<gene>
    <name evidence="1" type="ORF">E9232_001134</name>
</gene>
<protein>
    <submittedName>
        <fullName evidence="1">Uncharacterized protein</fullName>
    </submittedName>
</protein>
<comment type="caution">
    <text evidence="1">The sequence shown here is derived from an EMBL/GenBank/DDBJ whole genome shotgun (WGS) entry which is preliminary data.</text>
</comment>
<reference evidence="1 2" key="1">
    <citation type="submission" date="2023-07" db="EMBL/GenBank/DDBJ databases">
        <title>Sorghum-associated microbial communities from plants grown in Nebraska, USA.</title>
        <authorList>
            <person name="Schachtman D."/>
        </authorList>
    </citation>
    <scope>NUCLEOTIDE SEQUENCE [LARGE SCALE GENOMIC DNA]</scope>
    <source>
        <strain evidence="1 2">584</strain>
    </source>
</reference>
<accession>A0ABU1JJX7</accession>
<name>A0ABU1JJX7_9PROT</name>